<dbReference type="Gene3D" id="3.30.700.10">
    <property type="entry name" value="Glycoprotein, Type 4 Pilin"/>
    <property type="match status" value="1"/>
</dbReference>
<reference evidence="6" key="1">
    <citation type="journal article" date="2019" name="Int. J. Syst. Evol. Microbiol.">
        <title>The Global Catalogue of Microorganisms (GCM) 10K type strain sequencing project: providing services to taxonomists for standard genome sequencing and annotation.</title>
        <authorList>
            <consortium name="The Broad Institute Genomics Platform"/>
            <consortium name="The Broad Institute Genome Sequencing Center for Infectious Disease"/>
            <person name="Wu L."/>
            <person name="Ma J."/>
        </authorList>
    </citation>
    <scope>NUCLEOTIDE SEQUENCE [LARGE SCALE GENOMIC DNA]</scope>
    <source>
        <strain evidence="6">JCM 17555</strain>
    </source>
</reference>
<feature type="transmembrane region" description="Helical" evidence="4">
    <location>
        <begin position="20"/>
        <end position="38"/>
    </location>
</feature>
<dbReference type="NCBIfam" id="TIGR02532">
    <property type="entry name" value="IV_pilin_GFxxxE"/>
    <property type="match status" value="1"/>
</dbReference>
<dbReference type="Proteomes" id="UP001501337">
    <property type="component" value="Unassembled WGS sequence"/>
</dbReference>
<dbReference type="EMBL" id="BAABBO010000019">
    <property type="protein sequence ID" value="GAA3975952.1"/>
    <property type="molecule type" value="Genomic_DNA"/>
</dbReference>
<name>A0ABP7Q3P6_9GAMM</name>
<dbReference type="Pfam" id="PF00114">
    <property type="entry name" value="Pilin"/>
    <property type="match status" value="1"/>
</dbReference>
<evidence type="ECO:0000313" key="6">
    <source>
        <dbReference type="Proteomes" id="UP001501337"/>
    </source>
</evidence>
<evidence type="ECO:0000256" key="4">
    <source>
        <dbReference type="SAM" id="Phobius"/>
    </source>
</evidence>
<dbReference type="Pfam" id="PF07963">
    <property type="entry name" value="N_methyl"/>
    <property type="match status" value="1"/>
</dbReference>
<evidence type="ECO:0000256" key="3">
    <source>
        <dbReference type="RuleBase" id="RU000389"/>
    </source>
</evidence>
<comment type="caution">
    <text evidence="5">The sequence shown here is derived from an EMBL/GenBank/DDBJ whole genome shotgun (WGS) entry which is preliminary data.</text>
</comment>
<gene>
    <name evidence="5" type="ORF">GCM10022278_35980</name>
</gene>
<dbReference type="PANTHER" id="PTHR30093">
    <property type="entry name" value="GENERAL SECRETION PATHWAY PROTEIN G"/>
    <property type="match status" value="1"/>
</dbReference>
<protein>
    <submittedName>
        <fullName evidence="5">Pilin</fullName>
    </submittedName>
</protein>
<keyword evidence="3" id="KW-0281">Fimbrium</keyword>
<keyword evidence="4" id="KW-0812">Transmembrane</keyword>
<keyword evidence="2" id="KW-0488">Methylation</keyword>
<keyword evidence="6" id="KW-1185">Reference proteome</keyword>
<dbReference type="PROSITE" id="PS00409">
    <property type="entry name" value="PROKAR_NTER_METHYL"/>
    <property type="match status" value="1"/>
</dbReference>
<evidence type="ECO:0000256" key="2">
    <source>
        <dbReference type="ARBA" id="ARBA00022481"/>
    </source>
</evidence>
<dbReference type="InterPro" id="IPR001082">
    <property type="entry name" value="Pilin"/>
</dbReference>
<evidence type="ECO:0000313" key="5">
    <source>
        <dbReference type="EMBL" id="GAA3975952.1"/>
    </source>
</evidence>
<dbReference type="InterPro" id="IPR045584">
    <property type="entry name" value="Pilin-like"/>
</dbReference>
<dbReference type="InterPro" id="IPR012902">
    <property type="entry name" value="N_methyl_site"/>
</dbReference>
<dbReference type="SUPFAM" id="SSF54523">
    <property type="entry name" value="Pili subunits"/>
    <property type="match status" value="1"/>
</dbReference>
<dbReference type="PANTHER" id="PTHR30093:SF34">
    <property type="entry name" value="PREPILIN PEPTIDASE-DEPENDENT PROTEIN D"/>
    <property type="match status" value="1"/>
</dbReference>
<keyword evidence="4" id="KW-1133">Transmembrane helix</keyword>
<evidence type="ECO:0000256" key="1">
    <source>
        <dbReference type="ARBA" id="ARBA00005233"/>
    </source>
</evidence>
<organism evidence="5 6">
    <name type="scientific">Allohahella marinimesophila</name>
    <dbReference type="NCBI Taxonomy" id="1054972"/>
    <lineage>
        <taxon>Bacteria</taxon>
        <taxon>Pseudomonadati</taxon>
        <taxon>Pseudomonadota</taxon>
        <taxon>Gammaproteobacteria</taxon>
        <taxon>Oceanospirillales</taxon>
        <taxon>Hahellaceae</taxon>
        <taxon>Allohahella</taxon>
    </lineage>
</organism>
<proteinExistence type="inferred from homology"/>
<accession>A0ABP7Q3P6</accession>
<sequence length="169" mass="17752">MQNFKPVMSKAQQGFTLIELMIVVAIIGILAAVAIPAYQDYTTRAKVAEPVSLSSGAKVDLYDWYTSYGTMPTAGDAAADILIAKITDTLELAETVNAAAYERIDDNTSAFVMDMDKGPTDLNAATLTVKFAASVKGLEMICDATGTAAAPASASPTTVPTKYLPSACR</sequence>
<comment type="similarity">
    <text evidence="1 3">Belongs to the N-Me-Phe pilin family.</text>
</comment>
<keyword evidence="4" id="KW-0472">Membrane</keyword>